<dbReference type="InterPro" id="IPR016037">
    <property type="entry name" value="DHQ_synth_AroB"/>
</dbReference>
<comment type="cofactor">
    <cofactor evidence="2">
        <name>NAD(+)</name>
        <dbReference type="ChEBI" id="CHEBI:57540"/>
    </cofactor>
</comment>
<keyword evidence="16" id="KW-0057">Aromatic amino acid biosynthesis</keyword>
<dbReference type="PANTHER" id="PTHR43622">
    <property type="entry name" value="3-DEHYDROQUINATE SYNTHASE"/>
    <property type="match status" value="1"/>
</dbReference>
<dbReference type="Pfam" id="PF01761">
    <property type="entry name" value="DHQ_synthase"/>
    <property type="match status" value="1"/>
</dbReference>
<evidence type="ECO:0000256" key="9">
    <source>
        <dbReference type="ARBA" id="ARBA00017684"/>
    </source>
</evidence>
<comment type="subcellular location">
    <subcellularLocation>
        <location evidence="5">Cytoplasm</location>
    </subcellularLocation>
</comment>
<dbReference type="AlphaFoldDB" id="A0A7G9GQ78"/>
<keyword evidence="11" id="KW-0028">Amino-acid biosynthesis</keyword>
<evidence type="ECO:0000256" key="17">
    <source>
        <dbReference type="ARBA" id="ARBA00023239"/>
    </source>
</evidence>
<dbReference type="FunFam" id="3.40.50.1970:FF:000007">
    <property type="entry name" value="Pentafunctional AROM polypeptide"/>
    <property type="match status" value="1"/>
</dbReference>
<evidence type="ECO:0000313" key="22">
    <source>
        <dbReference type="EMBL" id="QNM12960.1"/>
    </source>
</evidence>
<organism evidence="22 23">
    <name type="scientific">[Eubacterium] hominis</name>
    <dbReference type="NCBI Taxonomy" id="2764325"/>
    <lineage>
        <taxon>Bacteria</taxon>
        <taxon>Bacillati</taxon>
        <taxon>Bacillota</taxon>
        <taxon>Erysipelotrichia</taxon>
        <taxon>Erysipelotrichales</taxon>
        <taxon>Erysipelotrichaceae</taxon>
        <taxon>Amedibacillus</taxon>
    </lineage>
</organism>
<keyword evidence="23" id="KW-1185">Reference proteome</keyword>
<dbReference type="InterPro" id="IPR056179">
    <property type="entry name" value="DHQS_C"/>
</dbReference>
<keyword evidence="18" id="KW-0170">Cobalt</keyword>
<dbReference type="InterPro" id="IPR030963">
    <property type="entry name" value="DHQ_synth_fam"/>
</dbReference>
<dbReference type="NCBIfam" id="TIGR01357">
    <property type="entry name" value="aroB"/>
    <property type="match status" value="1"/>
</dbReference>
<dbReference type="GO" id="GO:0000166">
    <property type="term" value="F:nucleotide binding"/>
    <property type="evidence" value="ECO:0007669"/>
    <property type="project" value="UniProtKB-KW"/>
</dbReference>
<dbReference type="Gene3D" id="1.20.1090.10">
    <property type="entry name" value="Dehydroquinate synthase-like - alpha domain"/>
    <property type="match status" value="1"/>
</dbReference>
<feature type="domain" description="3-dehydroquinate synthase N-terminal" evidence="20">
    <location>
        <begin position="61"/>
        <end position="172"/>
    </location>
</feature>
<evidence type="ECO:0000256" key="14">
    <source>
        <dbReference type="ARBA" id="ARBA00022833"/>
    </source>
</evidence>
<keyword evidence="14" id="KW-0862">Zinc</keyword>
<dbReference type="InterPro" id="IPR050071">
    <property type="entry name" value="Dehydroquinate_synthase"/>
</dbReference>
<sequence>MKIHVDLKENGYDIIMEHGVLANVKDYVDLNRKVMVITDEGVPLEYATSVVAQCAEGYLHVVPQGEDSKSLSVFKEICEDLLEQQFSRKDCIIAIGGGVVGDLSGYVAASYMRGIDFIQIPTTTLSQIDSSIGGKVAINLDEVKNIIGAFYQPKIVIIDPDTLQTLPKRHYINGLIEALKEGLIYDESLFNLFEAGDIYKDLDQIIEKALYVKKDVVEKDEKEQHLRKILNFGHTIGHAIESYYHLSEYLHGECVAFGMLYFIEKEDIKKRVLAIYDKLGIKASAPYDPDTVYGLLCNDKKTAHGSVSIVKVKEIGKAEIQDMKLEEVRVLLKG</sequence>
<comment type="cofactor">
    <cofactor evidence="3">
        <name>Co(2+)</name>
        <dbReference type="ChEBI" id="CHEBI:48828"/>
    </cofactor>
</comment>
<dbReference type="PANTHER" id="PTHR43622:SF7">
    <property type="entry name" value="3-DEHYDROQUINATE SYNTHASE, CHLOROPLASTIC"/>
    <property type="match status" value="1"/>
</dbReference>
<dbReference type="GO" id="GO:0009073">
    <property type="term" value="P:aromatic amino acid family biosynthetic process"/>
    <property type="evidence" value="ECO:0007669"/>
    <property type="project" value="UniProtKB-KW"/>
</dbReference>
<dbReference type="GO" id="GO:0003856">
    <property type="term" value="F:3-dehydroquinate synthase activity"/>
    <property type="evidence" value="ECO:0007669"/>
    <property type="project" value="UniProtKB-UniRule"/>
</dbReference>
<evidence type="ECO:0000256" key="12">
    <source>
        <dbReference type="ARBA" id="ARBA00022723"/>
    </source>
</evidence>
<evidence type="ECO:0000256" key="10">
    <source>
        <dbReference type="ARBA" id="ARBA00022490"/>
    </source>
</evidence>
<dbReference type="Gene3D" id="3.40.50.1970">
    <property type="match status" value="1"/>
</dbReference>
<keyword evidence="15" id="KW-0520">NAD</keyword>
<protein>
    <recommendedName>
        <fullName evidence="9 19">3-dehydroquinate synthase</fullName>
        <ecNumber evidence="8 19">4.2.3.4</ecNumber>
    </recommendedName>
</protein>
<dbReference type="RefSeq" id="WP_187426238.1">
    <property type="nucleotide sequence ID" value="NZ_CP060636.1"/>
</dbReference>
<keyword evidence="10" id="KW-0963">Cytoplasm</keyword>
<dbReference type="PIRSF" id="PIRSF001455">
    <property type="entry name" value="DHQ_synth"/>
    <property type="match status" value="1"/>
</dbReference>
<keyword evidence="13" id="KW-0547">Nucleotide-binding</keyword>
<comment type="similarity">
    <text evidence="7">Belongs to the sugar phosphate cyclases superfamily. Dehydroquinate synthase family.</text>
</comment>
<dbReference type="CDD" id="cd08195">
    <property type="entry name" value="DHQS"/>
    <property type="match status" value="1"/>
</dbReference>
<dbReference type="GO" id="GO:0009423">
    <property type="term" value="P:chorismate biosynthetic process"/>
    <property type="evidence" value="ECO:0007669"/>
    <property type="project" value="UniProtKB-UniRule"/>
</dbReference>
<dbReference type="GO" id="GO:0008652">
    <property type="term" value="P:amino acid biosynthetic process"/>
    <property type="evidence" value="ECO:0007669"/>
    <property type="project" value="UniProtKB-KW"/>
</dbReference>
<dbReference type="GO" id="GO:0005737">
    <property type="term" value="C:cytoplasm"/>
    <property type="evidence" value="ECO:0007669"/>
    <property type="project" value="UniProtKB-SubCell"/>
</dbReference>
<evidence type="ECO:0000256" key="6">
    <source>
        <dbReference type="ARBA" id="ARBA00004661"/>
    </source>
</evidence>
<evidence type="ECO:0000256" key="1">
    <source>
        <dbReference type="ARBA" id="ARBA00001393"/>
    </source>
</evidence>
<keyword evidence="12" id="KW-0479">Metal-binding</keyword>
<name>A0A7G9GQ78_9FIRM</name>
<feature type="domain" description="3-dehydroquinate synthase C-terminal" evidence="21">
    <location>
        <begin position="174"/>
        <end position="301"/>
    </location>
</feature>
<evidence type="ECO:0000256" key="4">
    <source>
        <dbReference type="ARBA" id="ARBA00001947"/>
    </source>
</evidence>
<dbReference type="KEGG" id="ehn:H9Q80_03115"/>
<comment type="cofactor">
    <cofactor evidence="4">
        <name>Zn(2+)</name>
        <dbReference type="ChEBI" id="CHEBI:29105"/>
    </cofactor>
</comment>
<evidence type="ECO:0000256" key="2">
    <source>
        <dbReference type="ARBA" id="ARBA00001911"/>
    </source>
</evidence>
<accession>A0A7G9GQ78</accession>
<comment type="catalytic activity">
    <reaction evidence="1">
        <text>7-phospho-2-dehydro-3-deoxy-D-arabino-heptonate = 3-dehydroquinate + phosphate</text>
        <dbReference type="Rhea" id="RHEA:21968"/>
        <dbReference type="ChEBI" id="CHEBI:32364"/>
        <dbReference type="ChEBI" id="CHEBI:43474"/>
        <dbReference type="ChEBI" id="CHEBI:58394"/>
        <dbReference type="EC" id="4.2.3.4"/>
    </reaction>
</comment>
<evidence type="ECO:0000256" key="16">
    <source>
        <dbReference type="ARBA" id="ARBA00023141"/>
    </source>
</evidence>
<dbReference type="EMBL" id="CP060636">
    <property type="protein sequence ID" value="QNM12960.1"/>
    <property type="molecule type" value="Genomic_DNA"/>
</dbReference>
<evidence type="ECO:0000256" key="11">
    <source>
        <dbReference type="ARBA" id="ARBA00022605"/>
    </source>
</evidence>
<evidence type="ECO:0000256" key="3">
    <source>
        <dbReference type="ARBA" id="ARBA00001941"/>
    </source>
</evidence>
<comment type="pathway">
    <text evidence="6">Metabolic intermediate biosynthesis; chorismate biosynthesis; chorismate from D-erythrose 4-phosphate and phosphoenolpyruvate: step 2/7.</text>
</comment>
<reference evidence="22 23" key="1">
    <citation type="submission" date="2020-08" db="EMBL/GenBank/DDBJ databases">
        <authorList>
            <person name="Liu C."/>
            <person name="Sun Q."/>
        </authorList>
    </citation>
    <scope>NUCLEOTIDE SEQUENCE [LARGE SCALE GENOMIC DNA]</scope>
    <source>
        <strain evidence="22 23">NSJ-61</strain>
    </source>
</reference>
<evidence type="ECO:0000313" key="23">
    <source>
        <dbReference type="Proteomes" id="UP000515856"/>
    </source>
</evidence>
<evidence type="ECO:0000256" key="15">
    <source>
        <dbReference type="ARBA" id="ARBA00023027"/>
    </source>
</evidence>
<dbReference type="SUPFAM" id="SSF56796">
    <property type="entry name" value="Dehydroquinate synthase-like"/>
    <property type="match status" value="1"/>
</dbReference>
<dbReference type="Pfam" id="PF24621">
    <property type="entry name" value="DHQS_C"/>
    <property type="match status" value="1"/>
</dbReference>
<keyword evidence="17 22" id="KW-0456">Lyase</keyword>
<gene>
    <name evidence="22" type="primary">aroB</name>
    <name evidence="22" type="ORF">H9Q80_03115</name>
</gene>
<evidence type="ECO:0000256" key="8">
    <source>
        <dbReference type="ARBA" id="ARBA00013031"/>
    </source>
</evidence>
<evidence type="ECO:0000256" key="19">
    <source>
        <dbReference type="NCBIfam" id="TIGR01357"/>
    </source>
</evidence>
<dbReference type="EC" id="4.2.3.4" evidence="8 19"/>
<evidence type="ECO:0000256" key="5">
    <source>
        <dbReference type="ARBA" id="ARBA00004496"/>
    </source>
</evidence>
<dbReference type="InterPro" id="IPR030960">
    <property type="entry name" value="DHQS/DOIS_N"/>
</dbReference>
<dbReference type="GO" id="GO:0046872">
    <property type="term" value="F:metal ion binding"/>
    <property type="evidence" value="ECO:0007669"/>
    <property type="project" value="UniProtKB-KW"/>
</dbReference>
<evidence type="ECO:0000259" key="21">
    <source>
        <dbReference type="Pfam" id="PF24621"/>
    </source>
</evidence>
<proteinExistence type="inferred from homology"/>
<evidence type="ECO:0000256" key="7">
    <source>
        <dbReference type="ARBA" id="ARBA00005412"/>
    </source>
</evidence>
<evidence type="ECO:0000259" key="20">
    <source>
        <dbReference type="Pfam" id="PF01761"/>
    </source>
</evidence>
<evidence type="ECO:0000256" key="18">
    <source>
        <dbReference type="ARBA" id="ARBA00023285"/>
    </source>
</evidence>
<evidence type="ECO:0000256" key="13">
    <source>
        <dbReference type="ARBA" id="ARBA00022741"/>
    </source>
</evidence>
<dbReference type="Proteomes" id="UP000515856">
    <property type="component" value="Chromosome"/>
</dbReference>